<proteinExistence type="inferred from homology"/>
<dbReference type="GO" id="GO:0016020">
    <property type="term" value="C:membrane"/>
    <property type="evidence" value="ECO:0007669"/>
    <property type="project" value="UniProtKB-SubCell"/>
</dbReference>
<dbReference type="Pfam" id="PF01940">
    <property type="entry name" value="DUF92"/>
    <property type="match status" value="1"/>
</dbReference>
<gene>
    <name evidence="7" type="ORF">HNR31_000232</name>
</gene>
<reference evidence="7 8" key="1">
    <citation type="submission" date="2020-07" db="EMBL/GenBank/DDBJ databases">
        <title>Genomic Encyclopedia of Type Strains, Phase IV (KMG-IV): sequencing the most valuable type-strain genomes for metagenomic binning, comparative biology and taxonomic classification.</title>
        <authorList>
            <person name="Goeker M."/>
        </authorList>
    </citation>
    <scope>NUCLEOTIDE SEQUENCE [LARGE SCALE GENOMIC DNA]</scope>
    <source>
        <strain evidence="7 8">DSM 15730</strain>
    </source>
</reference>
<keyword evidence="5 6" id="KW-0472">Membrane</keyword>
<feature type="transmembrane region" description="Helical" evidence="6">
    <location>
        <begin position="239"/>
        <end position="255"/>
    </location>
</feature>
<dbReference type="PANTHER" id="PTHR13353:SF5">
    <property type="entry name" value="TRANSMEMBRANE PROTEIN 19"/>
    <property type="match status" value="1"/>
</dbReference>
<comment type="subcellular location">
    <subcellularLocation>
        <location evidence="1">Membrane</location>
        <topology evidence="1">Multi-pass membrane protein</topology>
    </subcellularLocation>
</comment>
<evidence type="ECO:0000256" key="2">
    <source>
        <dbReference type="ARBA" id="ARBA00009012"/>
    </source>
</evidence>
<name>A0A7V9Z3X6_9BACL</name>
<evidence type="ECO:0000256" key="4">
    <source>
        <dbReference type="ARBA" id="ARBA00022989"/>
    </source>
</evidence>
<dbReference type="Proteomes" id="UP000523087">
    <property type="component" value="Unassembled WGS sequence"/>
</dbReference>
<dbReference type="InterPro" id="IPR002794">
    <property type="entry name" value="DUF92_TMEM19"/>
</dbReference>
<comment type="caution">
    <text evidence="7">The sequence shown here is derived from an EMBL/GenBank/DDBJ whole genome shotgun (WGS) entry which is preliminary data.</text>
</comment>
<evidence type="ECO:0000313" key="8">
    <source>
        <dbReference type="Proteomes" id="UP000523087"/>
    </source>
</evidence>
<evidence type="ECO:0000313" key="7">
    <source>
        <dbReference type="EMBL" id="MBA2873480.1"/>
    </source>
</evidence>
<keyword evidence="4 6" id="KW-1133">Transmembrane helix</keyword>
<comment type="similarity">
    <text evidence="2">Belongs to the TMEM19 family.</text>
</comment>
<evidence type="ECO:0000256" key="5">
    <source>
        <dbReference type="ARBA" id="ARBA00023136"/>
    </source>
</evidence>
<accession>A0A7V9Z3X6</accession>
<feature type="transmembrane region" description="Helical" evidence="6">
    <location>
        <begin position="183"/>
        <end position="203"/>
    </location>
</feature>
<keyword evidence="3 6" id="KW-0812">Transmembrane</keyword>
<feature type="transmembrane region" description="Helical" evidence="6">
    <location>
        <begin position="33"/>
        <end position="64"/>
    </location>
</feature>
<evidence type="ECO:0000256" key="6">
    <source>
        <dbReference type="SAM" id="Phobius"/>
    </source>
</evidence>
<keyword evidence="8" id="KW-1185">Reference proteome</keyword>
<evidence type="ECO:0000256" key="1">
    <source>
        <dbReference type="ARBA" id="ARBA00004141"/>
    </source>
</evidence>
<evidence type="ECO:0000256" key="3">
    <source>
        <dbReference type="ARBA" id="ARBA00022692"/>
    </source>
</evidence>
<protein>
    <submittedName>
        <fullName evidence="7">Uncharacterized protein (TIGR00297 family)</fullName>
    </submittedName>
</protein>
<dbReference type="AlphaFoldDB" id="A0A7V9Z3X6"/>
<dbReference type="EMBL" id="JACDUT010000001">
    <property type="protein sequence ID" value="MBA2873480.1"/>
    <property type="molecule type" value="Genomic_DNA"/>
</dbReference>
<organism evidence="7 8">
    <name type="scientific">Thermaerobacillus caldiproteolyticus</name>
    <dbReference type="NCBI Taxonomy" id="247480"/>
    <lineage>
        <taxon>Bacteria</taxon>
        <taxon>Bacillati</taxon>
        <taxon>Bacillota</taxon>
        <taxon>Bacilli</taxon>
        <taxon>Bacillales</taxon>
        <taxon>Anoxybacillaceae</taxon>
        <taxon>Thermaerobacillus</taxon>
    </lineage>
</organism>
<dbReference type="PANTHER" id="PTHR13353">
    <property type="entry name" value="TRANSMEMBRANE PROTEIN 19"/>
    <property type="match status" value="1"/>
</dbReference>
<feature type="transmembrane region" description="Helical" evidence="6">
    <location>
        <begin position="153"/>
        <end position="177"/>
    </location>
</feature>
<feature type="transmembrane region" description="Helical" evidence="6">
    <location>
        <begin position="5"/>
        <end position="21"/>
    </location>
</feature>
<sequence length="259" mass="28478">MMNEWVYVAAIIAVAIGGWWIRSLSVSGAVATVFVGLAVVLGFSWKGLLILGAFFVSSSCWSQFQQKRKTKMLEKIEKGAQRDYIQVLANGSIPAALSLLSIYFPSPHWLDMFIISIAAANADTWASEIGSLGRRPPRLLTTWEKVEAGTSGAVTMLGTCAALAGAFFIAVVGSFLWPNIPVVTVSFFGLLGSFFDTWFGAVWQTTYRCQICGIDTEKKEHCGQKTVRIKGYRLINNDVVNWLSILCSIIVYLFVTKLP</sequence>